<name>A0A5E6MGE2_9BACT</name>
<comment type="caution">
    <text evidence="1">The sequence shown here is derived from an EMBL/GenBank/DDBJ whole genome shotgun (WGS) entry which is preliminary data.</text>
</comment>
<accession>A0A5E6MGE2</accession>
<organism evidence="1 2">
    <name type="scientific">Methylacidimicrobium cyclopophantes</name>
    <dbReference type="NCBI Taxonomy" id="1041766"/>
    <lineage>
        <taxon>Bacteria</taxon>
        <taxon>Pseudomonadati</taxon>
        <taxon>Verrucomicrobiota</taxon>
        <taxon>Methylacidimicrobium</taxon>
    </lineage>
</organism>
<keyword evidence="2" id="KW-1185">Reference proteome</keyword>
<evidence type="ECO:0000313" key="1">
    <source>
        <dbReference type="EMBL" id="VVM08361.1"/>
    </source>
</evidence>
<dbReference type="Proteomes" id="UP000381693">
    <property type="component" value="Unassembled WGS sequence"/>
</dbReference>
<proteinExistence type="predicted"/>
<evidence type="ECO:0000313" key="2">
    <source>
        <dbReference type="Proteomes" id="UP000381693"/>
    </source>
</evidence>
<reference evidence="1" key="1">
    <citation type="submission" date="2019-09" db="EMBL/GenBank/DDBJ databases">
        <authorList>
            <person name="Cremers G."/>
        </authorList>
    </citation>
    <scope>NUCLEOTIDE SEQUENCE [LARGE SCALE GENOMIC DNA]</scope>
    <source>
        <strain evidence="1">3B</strain>
    </source>
</reference>
<dbReference type="EMBL" id="CABFUZ020000247">
    <property type="protein sequence ID" value="VVM08361.1"/>
    <property type="molecule type" value="Genomic_DNA"/>
</dbReference>
<sequence>MVIWLTLTALPSPKLIVESPSESDLASIRYRDQRTGEWLVWYRCAQCGTLAFTNLRWESSAQLRVYHAGSCQLEAE</sequence>
<dbReference type="AlphaFoldDB" id="A0A5E6MGE2"/>
<protein>
    <submittedName>
        <fullName evidence="1">Uncharacterized protein</fullName>
    </submittedName>
</protein>
<gene>
    <name evidence="1" type="ORF">MAMC_02071</name>
</gene>